<comment type="caution">
    <text evidence="1">The sequence shown here is derived from an EMBL/GenBank/DDBJ whole genome shotgun (WGS) entry which is preliminary data.</text>
</comment>
<keyword evidence="2" id="KW-1185">Reference proteome</keyword>
<accession>A0ABV0ZX28</accession>
<proteinExistence type="predicted"/>
<gene>
    <name evidence="1" type="ORF">AMECASPLE_009214</name>
</gene>
<sequence>MERWMEARPVGERSRKRMVVEKKPWRLSRETGQKRRGGRDGWMLEKKGVEGELVRRGEEVKPFFFKIVRALQIKVNILNPLQAAVFMYIFLYCSPHYTY</sequence>
<evidence type="ECO:0000313" key="1">
    <source>
        <dbReference type="EMBL" id="MEQ2310474.1"/>
    </source>
</evidence>
<name>A0ABV0ZX28_9TELE</name>
<evidence type="ECO:0008006" key="3">
    <source>
        <dbReference type="Google" id="ProtNLM"/>
    </source>
</evidence>
<evidence type="ECO:0000313" key="2">
    <source>
        <dbReference type="Proteomes" id="UP001469553"/>
    </source>
</evidence>
<dbReference type="Proteomes" id="UP001469553">
    <property type="component" value="Unassembled WGS sequence"/>
</dbReference>
<dbReference type="EMBL" id="JAHRIP010075745">
    <property type="protein sequence ID" value="MEQ2310474.1"/>
    <property type="molecule type" value="Genomic_DNA"/>
</dbReference>
<protein>
    <recommendedName>
        <fullName evidence="3">Transmembrane protein</fullName>
    </recommendedName>
</protein>
<reference evidence="1 2" key="1">
    <citation type="submission" date="2021-06" db="EMBL/GenBank/DDBJ databases">
        <authorList>
            <person name="Palmer J.M."/>
        </authorList>
    </citation>
    <scope>NUCLEOTIDE SEQUENCE [LARGE SCALE GENOMIC DNA]</scope>
    <source>
        <strain evidence="1 2">AS_MEX2019</strain>
        <tissue evidence="1">Muscle</tissue>
    </source>
</reference>
<organism evidence="1 2">
    <name type="scientific">Ameca splendens</name>
    <dbReference type="NCBI Taxonomy" id="208324"/>
    <lineage>
        <taxon>Eukaryota</taxon>
        <taxon>Metazoa</taxon>
        <taxon>Chordata</taxon>
        <taxon>Craniata</taxon>
        <taxon>Vertebrata</taxon>
        <taxon>Euteleostomi</taxon>
        <taxon>Actinopterygii</taxon>
        <taxon>Neopterygii</taxon>
        <taxon>Teleostei</taxon>
        <taxon>Neoteleostei</taxon>
        <taxon>Acanthomorphata</taxon>
        <taxon>Ovalentaria</taxon>
        <taxon>Atherinomorphae</taxon>
        <taxon>Cyprinodontiformes</taxon>
        <taxon>Goodeidae</taxon>
        <taxon>Ameca</taxon>
    </lineage>
</organism>